<evidence type="ECO:0000313" key="2">
    <source>
        <dbReference type="Proteomes" id="UP001060085"/>
    </source>
</evidence>
<proteinExistence type="predicted"/>
<organism evidence="1 2">
    <name type="scientific">Catharanthus roseus</name>
    <name type="common">Madagascar periwinkle</name>
    <name type="synonym">Vinca rosea</name>
    <dbReference type="NCBI Taxonomy" id="4058"/>
    <lineage>
        <taxon>Eukaryota</taxon>
        <taxon>Viridiplantae</taxon>
        <taxon>Streptophyta</taxon>
        <taxon>Embryophyta</taxon>
        <taxon>Tracheophyta</taxon>
        <taxon>Spermatophyta</taxon>
        <taxon>Magnoliopsida</taxon>
        <taxon>eudicotyledons</taxon>
        <taxon>Gunneridae</taxon>
        <taxon>Pentapetalae</taxon>
        <taxon>asterids</taxon>
        <taxon>lamiids</taxon>
        <taxon>Gentianales</taxon>
        <taxon>Apocynaceae</taxon>
        <taxon>Rauvolfioideae</taxon>
        <taxon>Vinceae</taxon>
        <taxon>Catharanthinae</taxon>
        <taxon>Catharanthus</taxon>
    </lineage>
</organism>
<evidence type="ECO:0000313" key="1">
    <source>
        <dbReference type="EMBL" id="KAI5671548.1"/>
    </source>
</evidence>
<accession>A0ACC0BG32</accession>
<dbReference type="Proteomes" id="UP001060085">
    <property type="component" value="Linkage Group LG03"/>
</dbReference>
<sequence>MKKNVQDSSSSITAAHESYYISYKAVTVRTITLPNQSHNKMLQNLDAPTTRRIPFPTAAFKVINSISYAQSNTNLDISQKTASQKYHKVNDDHITRKSIFHFQATESN</sequence>
<keyword evidence="2" id="KW-1185">Reference proteome</keyword>
<reference evidence="2" key="1">
    <citation type="journal article" date="2023" name="Nat. Plants">
        <title>Single-cell RNA sequencing provides a high-resolution roadmap for understanding the multicellular compartmentation of specialized metabolism.</title>
        <authorList>
            <person name="Sun S."/>
            <person name="Shen X."/>
            <person name="Li Y."/>
            <person name="Li Y."/>
            <person name="Wang S."/>
            <person name="Li R."/>
            <person name="Zhang H."/>
            <person name="Shen G."/>
            <person name="Guo B."/>
            <person name="Wei J."/>
            <person name="Xu J."/>
            <person name="St-Pierre B."/>
            <person name="Chen S."/>
            <person name="Sun C."/>
        </authorList>
    </citation>
    <scope>NUCLEOTIDE SEQUENCE [LARGE SCALE GENOMIC DNA]</scope>
</reference>
<protein>
    <submittedName>
        <fullName evidence="1">Uncharacterized protein</fullName>
    </submittedName>
</protein>
<comment type="caution">
    <text evidence="1">The sequence shown here is derived from an EMBL/GenBank/DDBJ whole genome shotgun (WGS) entry which is preliminary data.</text>
</comment>
<dbReference type="EMBL" id="CM044703">
    <property type="protein sequence ID" value="KAI5671548.1"/>
    <property type="molecule type" value="Genomic_DNA"/>
</dbReference>
<gene>
    <name evidence="1" type="ORF">M9H77_11912</name>
</gene>
<name>A0ACC0BG32_CATRO</name>